<dbReference type="Gene3D" id="2.30.29.30">
    <property type="entry name" value="Pleckstrin-homology domain (PH domain)/Phosphotyrosine-binding domain (PTB)"/>
    <property type="match status" value="1"/>
</dbReference>
<comment type="caution">
    <text evidence="5">The sequence shown here is derived from an EMBL/GenBank/DDBJ whole genome shotgun (WGS) entry which is preliminary data.</text>
</comment>
<keyword evidence="2" id="KW-0131">Cell cycle</keyword>
<sequence length="1718" mass="185627">MASGGEDSPQVMAPPPPPSRLPVPQSPAHRATRSGILSSSAKGWSPLQITKRNPDSVPSTPAKETGSARRSSNSFRHMATNSLVAKSPFKDIRTVQGAMSAGLDCSTSSKKEVIHERRNPNRALGQAPTAAAGSANTPRSAVGLGKSRSPPGSAVNGTRKVSNERKVSIPSTAERKANMERKVSREENDENDNKGSISKKKKLPRQSMAYKALVKNEYVTHSPFLTERANNSADDSEFDETEKSIQPSIGSPSPRRTSSGSRKRLASPSANLAQNRTSMSSAASPSKASPTPAQQMSPSKQQISPSKQMSPGKENFPARTPTKSSLVSKRMKGPRSAGSASPPARRKSVSFQPIPDVREFECPSTDVSYNTSVEPTSVPDTDDWYDEETSWVGSIIKDEVDLEFRPVAQVHAPQSQQQVQDQDRSFDSMEEQPMGDVSATADFMDSLYEEGLFGGDSMEQDTPVVEQRATFDGPAESNDDSEGTNDGPQLTTPHMPNSSLPDQQIGFPSSPHHKHTIHPHPPPIEQPHLPHNEDHRMLLNADVSQPHIPSPRKESTPDAPGPHAHQVGAMYDPFISIQTATEFVGDAKERSEDGVPLGRTSHADRVHAARVLATQSLGLGFPGRSRSPTKSGSNSGASSPGLSDGQATPVPQGTPKRGGQPEEDVFGAVVTSPAAARKVSPAARKSLDRKVSDVPELQGPSSRMAQFRAMKGSPSKRSLPKPPKSPAPAPQPIGLPSPVHDRAYSSASESEVEPVSESEGEYRQDVIEDTQSKRLSDLPPPKLTLGEDLESALSPSPPPRLALSPELEEKSLQDITVDDEPYRPETPTHLPSSPYADSPLTPSQRFARRAVRDEEEDDIFTPPRPHSESRERESSPRIPSFEFEPSNLSIDVDVDSDSSIDGALHALGGMQITDGRDLMEGMQSMDGMHSPSVRSSVCSVSSQGEYATPLGSVDDHEDSMDTTIPAIRPPTTPRSGSPAMARTSSPATPTRAGSPKVSTPLRATPSRAHVTSPLSAAPIMATAPLAAEGEFGPQVPPKDDAEVSTTTRIRQRISRDAIREQVNKRVAAGELSLNGRPTSVFQPQTTAEASPVKLAARPNSANGTPVKLRSKKSLSNITAAASSKMDSPKSALDRIAGVFKGDESTETASAPPSSPPLSPPRSQSVAATTRPAEPTLPRSAAGSIVDDPKALAAARKSRRRSNSTGDIGSVNRRAPRVTLGLDDDAVSILDSFRDETIDESVSEKHYRIREERRQVRATYTGSGSLSSRSGDNDSIKAWRPIRRPSDMHEHSIELRAAREREAREGKASGTVFVKVLGIESLSMPMPKEPTYFRIAVDNNLDYIRTDRFFELKEGAKINQEFVMAESENFEFSIAMEIRADPHILRLMHEKANPPTAPAPAPAPTPAARPVTPTSTTSHKSRGLRALFGGTPKKNKHQRTQSVPVTSSAPVKKPSPPAKRPDTIATFFAPGGDTTLAKTHIAFKPIAEQCEAKVLEIRYPMFAMVKPAPLPDGTAPRKQLAKITIQVLRLPPLPGLGPDNLPGSIDETLRGLRHHKWHSQVYHEGILTQVGGDCRVPRRRFFKLIGGSLVAINEVTKKEVARIDLREASALVDCNKPGVEDDYDPFSARPRSFQLRFTDNEAIVFSADKDDDKAVWMDTLQGLLGKVPSNPIWAEMLSQSSKEKRDRRRSKRRSSAMPPPASTSSRTAGRKSQVPTVHE</sequence>
<feature type="compositionally biased region" description="Basic residues" evidence="3">
    <location>
        <begin position="1684"/>
        <end position="1693"/>
    </location>
</feature>
<feature type="region of interest" description="Disordered" evidence="3">
    <location>
        <begin position="964"/>
        <end position="1010"/>
    </location>
</feature>
<dbReference type="GeneID" id="25986735"/>
<dbReference type="EMBL" id="ALBS01000225">
    <property type="protein sequence ID" value="EJT47876.1"/>
    <property type="molecule type" value="Genomic_DNA"/>
</dbReference>
<feature type="region of interest" description="Disordered" evidence="3">
    <location>
        <begin position="1257"/>
        <end position="1282"/>
    </location>
</feature>
<feature type="region of interest" description="Disordered" evidence="3">
    <location>
        <begin position="450"/>
        <end position="884"/>
    </location>
</feature>
<name>J5SWA7_TRIAS</name>
<feature type="compositionally biased region" description="Polar residues" evidence="3">
    <location>
        <begin position="484"/>
        <end position="502"/>
    </location>
</feature>
<feature type="compositionally biased region" description="Pro residues" evidence="3">
    <location>
        <begin position="720"/>
        <end position="735"/>
    </location>
</feature>
<feature type="compositionally biased region" description="Low complexity" evidence="3">
    <location>
        <begin position="1441"/>
        <end position="1451"/>
    </location>
</feature>
<reference evidence="5 6" key="1">
    <citation type="journal article" date="2012" name="Eukaryot. Cell">
        <title>Draft genome sequence of CBS 2479, the standard type strain of Trichosporon asahii.</title>
        <authorList>
            <person name="Yang R.Y."/>
            <person name="Li H.T."/>
            <person name="Zhu H."/>
            <person name="Zhou G.P."/>
            <person name="Wang M."/>
            <person name="Wang L."/>
        </authorList>
    </citation>
    <scope>NUCLEOTIDE SEQUENCE [LARGE SCALE GENOMIC DNA]</scope>
    <source>
        <strain evidence="6">ATCC 90039 / CBS 2479 / JCM 2466 / KCTC 7840 / NCYC 2677 / UAMH 7654</strain>
    </source>
</reference>
<dbReference type="GO" id="GO:0051301">
    <property type="term" value="P:cell division"/>
    <property type="evidence" value="ECO:0007669"/>
    <property type="project" value="UniProtKB-KW"/>
</dbReference>
<feature type="compositionally biased region" description="Pro residues" evidence="3">
    <location>
        <begin position="12"/>
        <end position="25"/>
    </location>
</feature>
<dbReference type="SUPFAM" id="SSF50729">
    <property type="entry name" value="PH domain-like"/>
    <property type="match status" value="1"/>
</dbReference>
<feature type="compositionally biased region" description="Basic and acidic residues" evidence="3">
    <location>
        <begin position="528"/>
        <end position="537"/>
    </location>
</feature>
<accession>J5SWA7</accession>
<dbReference type="InterPro" id="IPR001849">
    <property type="entry name" value="PH_domain"/>
</dbReference>
<feature type="compositionally biased region" description="Polar residues" evidence="3">
    <location>
        <begin position="1075"/>
        <end position="1088"/>
    </location>
</feature>
<dbReference type="Proteomes" id="UP000002748">
    <property type="component" value="Unassembled WGS sequence"/>
</dbReference>
<dbReference type="VEuPathDB" id="FungiDB:A1Q1_03222"/>
<dbReference type="PROSITE" id="PS50003">
    <property type="entry name" value="PH_DOMAIN"/>
    <property type="match status" value="1"/>
</dbReference>
<evidence type="ECO:0000259" key="4">
    <source>
        <dbReference type="PROSITE" id="PS50003"/>
    </source>
</evidence>
<feature type="compositionally biased region" description="Basic and acidic residues" evidence="3">
    <location>
        <begin position="161"/>
        <end position="186"/>
    </location>
</feature>
<feature type="region of interest" description="Disordered" evidence="3">
    <location>
        <begin position="1"/>
        <end position="208"/>
    </location>
</feature>
<gene>
    <name evidence="5" type="ORF">A1Q1_03222</name>
</gene>
<feature type="compositionally biased region" description="Acidic residues" evidence="3">
    <location>
        <begin position="750"/>
        <end position="759"/>
    </location>
</feature>
<feature type="compositionally biased region" description="Polar residues" evidence="3">
    <location>
        <begin position="35"/>
        <end position="59"/>
    </location>
</feature>
<feature type="compositionally biased region" description="Low complexity" evidence="3">
    <location>
        <begin position="247"/>
        <end position="260"/>
    </location>
</feature>
<dbReference type="RefSeq" id="XP_014178977.1">
    <property type="nucleotide sequence ID" value="XM_014323502.1"/>
</dbReference>
<dbReference type="PANTHER" id="PTHR36100">
    <property type="entry name" value="BUD SITE SELECTION PROTEIN 4"/>
    <property type="match status" value="1"/>
</dbReference>
<feature type="compositionally biased region" description="Polar residues" evidence="3">
    <location>
        <begin position="1257"/>
        <end position="1269"/>
    </location>
</feature>
<feature type="compositionally biased region" description="Basic and acidic residues" evidence="3">
    <location>
        <begin position="760"/>
        <end position="776"/>
    </location>
</feature>
<dbReference type="KEGG" id="tasa:A1Q1_03222"/>
<dbReference type="OrthoDB" id="2123378at2759"/>
<feature type="region of interest" description="Disordered" evidence="3">
    <location>
        <begin position="410"/>
        <end position="434"/>
    </location>
</feature>
<protein>
    <recommendedName>
        <fullName evidence="4">PH domain-containing protein</fullName>
    </recommendedName>
</protein>
<proteinExistence type="predicted"/>
<feature type="region of interest" description="Disordered" evidence="3">
    <location>
        <begin position="1391"/>
        <end position="1461"/>
    </location>
</feature>
<feature type="compositionally biased region" description="Low complexity" evidence="3">
    <location>
        <begin position="410"/>
        <end position="420"/>
    </location>
</feature>
<feature type="compositionally biased region" description="Polar residues" evidence="3">
    <location>
        <begin position="626"/>
        <end position="651"/>
    </location>
</feature>
<organism evidence="5 6">
    <name type="scientific">Trichosporon asahii var. asahii (strain ATCC 90039 / CBS 2479 / JCM 2466 / KCTC 7840 / NBRC 103889/ NCYC 2677 / UAMH 7654)</name>
    <name type="common">Yeast</name>
    <dbReference type="NCBI Taxonomy" id="1186058"/>
    <lineage>
        <taxon>Eukaryota</taxon>
        <taxon>Fungi</taxon>
        <taxon>Dikarya</taxon>
        <taxon>Basidiomycota</taxon>
        <taxon>Agaricomycotina</taxon>
        <taxon>Tremellomycetes</taxon>
        <taxon>Trichosporonales</taxon>
        <taxon>Trichosporonaceae</taxon>
        <taxon>Trichosporon</taxon>
    </lineage>
</organism>
<keyword evidence="1" id="KW-0132">Cell division</keyword>
<feature type="compositionally biased region" description="Polar residues" evidence="3">
    <location>
        <begin position="68"/>
        <end position="84"/>
    </location>
</feature>
<feature type="region of interest" description="Disordered" evidence="3">
    <location>
        <begin position="220"/>
        <end position="385"/>
    </location>
</feature>
<feature type="region of interest" description="Disordered" evidence="3">
    <location>
        <begin position="1075"/>
        <end position="1113"/>
    </location>
</feature>
<dbReference type="PANTHER" id="PTHR36100:SF1">
    <property type="entry name" value="BUD SITE SELECTION PROTEIN 4"/>
    <property type="match status" value="1"/>
</dbReference>
<feature type="compositionally biased region" description="Polar residues" evidence="3">
    <location>
        <begin position="268"/>
        <end position="277"/>
    </location>
</feature>
<feature type="compositionally biased region" description="Low complexity" evidence="3">
    <location>
        <begin position="1407"/>
        <end position="1416"/>
    </location>
</feature>
<feature type="compositionally biased region" description="Basic and acidic residues" evidence="3">
    <location>
        <begin position="109"/>
        <end position="119"/>
    </location>
</feature>
<dbReference type="InterPro" id="IPR011993">
    <property type="entry name" value="PH-like_dom_sf"/>
</dbReference>
<evidence type="ECO:0000256" key="3">
    <source>
        <dbReference type="SAM" id="MobiDB-lite"/>
    </source>
</evidence>
<feature type="domain" description="PH" evidence="4">
    <location>
        <begin position="1559"/>
        <end position="1664"/>
    </location>
</feature>
<feature type="compositionally biased region" description="Pro residues" evidence="3">
    <location>
        <begin position="1394"/>
        <end position="1406"/>
    </location>
</feature>
<feature type="compositionally biased region" description="Basic and acidic residues" evidence="3">
    <location>
        <begin position="865"/>
        <end position="875"/>
    </location>
</feature>
<feature type="compositionally biased region" description="Low complexity" evidence="3">
    <location>
        <begin position="278"/>
        <end position="311"/>
    </location>
</feature>
<evidence type="ECO:0000256" key="2">
    <source>
        <dbReference type="ARBA" id="ARBA00023306"/>
    </source>
</evidence>
<dbReference type="HOGENOM" id="CLU_240363_0_0_1"/>
<dbReference type="SMART" id="SM00233">
    <property type="entry name" value="PH"/>
    <property type="match status" value="1"/>
</dbReference>
<dbReference type="GO" id="GO:0005525">
    <property type="term" value="F:GTP binding"/>
    <property type="evidence" value="ECO:0007669"/>
    <property type="project" value="TreeGrafter"/>
</dbReference>
<dbReference type="InterPro" id="IPR052007">
    <property type="entry name" value="Bud4"/>
</dbReference>
<evidence type="ECO:0000256" key="1">
    <source>
        <dbReference type="ARBA" id="ARBA00022618"/>
    </source>
</evidence>
<feature type="compositionally biased region" description="Polar residues" evidence="3">
    <location>
        <begin position="365"/>
        <end position="379"/>
    </location>
</feature>
<evidence type="ECO:0000313" key="6">
    <source>
        <dbReference type="Proteomes" id="UP000002748"/>
    </source>
</evidence>
<evidence type="ECO:0000313" key="5">
    <source>
        <dbReference type="EMBL" id="EJT47876.1"/>
    </source>
</evidence>
<feature type="region of interest" description="Disordered" evidence="3">
    <location>
        <begin position="1674"/>
        <end position="1718"/>
    </location>
</feature>
<feature type="region of interest" description="Disordered" evidence="3">
    <location>
        <begin position="1142"/>
        <end position="1211"/>
    </location>
</feature>